<dbReference type="PANTHER" id="PTHR30081">
    <property type="entry name" value="PROTEIN-EXPORT MEMBRANE PROTEIN SEC"/>
    <property type="match status" value="1"/>
</dbReference>
<evidence type="ECO:0000313" key="11">
    <source>
        <dbReference type="EMBL" id="AGM25123.1"/>
    </source>
</evidence>
<keyword evidence="4 9" id="KW-0812">Transmembrane</keyword>
<dbReference type="Proteomes" id="UP000013964">
    <property type="component" value="Chromosome"/>
</dbReference>
<dbReference type="GO" id="GO:0015031">
    <property type="term" value="P:protein transport"/>
    <property type="evidence" value="ECO:0007669"/>
    <property type="project" value="UniProtKB-KW"/>
</dbReference>
<feature type="transmembrane region" description="Helical" evidence="9">
    <location>
        <begin position="794"/>
        <end position="818"/>
    </location>
</feature>
<keyword evidence="6 9" id="KW-1133">Transmembrane helix</keyword>
<dbReference type="SUPFAM" id="SSF82866">
    <property type="entry name" value="Multidrug efflux transporter AcrB transmembrane domain"/>
    <property type="match status" value="2"/>
</dbReference>
<dbReference type="Pfam" id="PF02355">
    <property type="entry name" value="SecD_SecF_C"/>
    <property type="match status" value="1"/>
</dbReference>
<feature type="transmembrane region" description="Helical" evidence="9">
    <location>
        <begin position="20"/>
        <end position="43"/>
    </location>
</feature>
<feature type="transmembrane region" description="Helical" evidence="9">
    <location>
        <begin position="420"/>
        <end position="442"/>
    </location>
</feature>
<organism evidence="11 12">
    <name type="scientific">Spiroplasma chrysopicola DF-1</name>
    <dbReference type="NCBI Taxonomy" id="1276227"/>
    <lineage>
        <taxon>Bacteria</taxon>
        <taxon>Bacillati</taxon>
        <taxon>Mycoplasmatota</taxon>
        <taxon>Mollicutes</taxon>
        <taxon>Entomoplasmatales</taxon>
        <taxon>Spiroplasmataceae</taxon>
        <taxon>Spiroplasma</taxon>
    </lineage>
</organism>
<evidence type="ECO:0000256" key="5">
    <source>
        <dbReference type="ARBA" id="ARBA00022927"/>
    </source>
</evidence>
<feature type="transmembrane region" description="Helical" evidence="9">
    <location>
        <begin position="448"/>
        <end position="467"/>
    </location>
</feature>
<evidence type="ECO:0000256" key="3">
    <source>
        <dbReference type="ARBA" id="ARBA00022475"/>
    </source>
</evidence>
<feature type="transmembrane region" description="Helical" evidence="9">
    <location>
        <begin position="493"/>
        <end position="514"/>
    </location>
</feature>
<feature type="transmembrane region" description="Helical" evidence="9">
    <location>
        <begin position="959"/>
        <end position="981"/>
    </location>
</feature>
<reference evidence="11 12" key="1">
    <citation type="journal article" date="2013" name="Genome Biol. Evol.">
        <title>Complete genomes of two dipteran-associated spiroplasmas provided insights into the origin, dynamics, and impacts of viral invasion in spiroplasma.</title>
        <authorList>
            <person name="Ku C."/>
            <person name="Lo W.S."/>
            <person name="Chen L.L."/>
            <person name="Kuo C.H."/>
        </authorList>
    </citation>
    <scope>NUCLEOTIDE SEQUENCE [LARGE SCALE GENOMIC DNA]</scope>
    <source>
        <strain evidence="11 12">DF-1</strain>
    </source>
</reference>
<evidence type="ECO:0000256" key="4">
    <source>
        <dbReference type="ARBA" id="ARBA00022692"/>
    </source>
</evidence>
<keyword evidence="12" id="KW-1185">Reference proteome</keyword>
<dbReference type="NCBIfam" id="NF037998">
    <property type="entry name" value="RND_1"/>
    <property type="match status" value="1"/>
</dbReference>
<accession>R4U3N9</accession>
<name>R4U3N9_9MOLU</name>
<keyword evidence="2" id="KW-0813">Transport</keyword>
<dbReference type="PATRIC" id="fig|1276227.3.peg.547"/>
<feature type="domain" description="Protein export membrane protein SecD/SecF C-terminal" evidence="10">
    <location>
        <begin position="381"/>
        <end position="540"/>
    </location>
</feature>
<keyword evidence="8 9" id="KW-0472">Membrane</keyword>
<dbReference type="InterPro" id="IPR022813">
    <property type="entry name" value="SecD/SecF_arch_bac"/>
</dbReference>
<evidence type="ECO:0000256" key="9">
    <source>
        <dbReference type="SAM" id="Phobius"/>
    </source>
</evidence>
<feature type="transmembrane region" description="Helical" evidence="9">
    <location>
        <begin position="987"/>
        <end position="1009"/>
    </location>
</feature>
<evidence type="ECO:0000256" key="6">
    <source>
        <dbReference type="ARBA" id="ARBA00022989"/>
    </source>
</evidence>
<dbReference type="InterPro" id="IPR048634">
    <property type="entry name" value="SecD_SecF_C"/>
</dbReference>
<keyword evidence="7" id="KW-0811">Translocation</keyword>
<dbReference type="PANTHER" id="PTHR30081:SF8">
    <property type="entry name" value="PROTEIN TRANSLOCASE SUBUNIT SECF"/>
    <property type="match status" value="1"/>
</dbReference>
<dbReference type="OrthoDB" id="390234at2"/>
<dbReference type="AlphaFoldDB" id="R4U3N9"/>
<evidence type="ECO:0000256" key="2">
    <source>
        <dbReference type="ARBA" id="ARBA00022448"/>
    </source>
</evidence>
<dbReference type="EMBL" id="CP005077">
    <property type="protein sequence ID" value="AGM25123.1"/>
    <property type="molecule type" value="Genomic_DNA"/>
</dbReference>
<comment type="subcellular location">
    <subcellularLocation>
        <location evidence="1">Cell membrane</location>
        <topology evidence="1">Multi-pass membrane protein</topology>
    </subcellularLocation>
</comment>
<dbReference type="eggNOG" id="COG0342">
    <property type="taxonomic scope" value="Bacteria"/>
</dbReference>
<dbReference type="eggNOG" id="COG0341">
    <property type="taxonomic scope" value="Bacteria"/>
</dbReference>
<evidence type="ECO:0000256" key="7">
    <source>
        <dbReference type="ARBA" id="ARBA00023010"/>
    </source>
</evidence>
<dbReference type="RefSeq" id="WP_016338948.1">
    <property type="nucleotide sequence ID" value="NC_021280.1"/>
</dbReference>
<evidence type="ECO:0000256" key="1">
    <source>
        <dbReference type="ARBA" id="ARBA00004651"/>
    </source>
</evidence>
<keyword evidence="3" id="KW-1003">Cell membrane</keyword>
<protein>
    <submittedName>
        <fullName evidence="11">Bifunctional preprotein translocase subunit SecD/SecF</fullName>
    </submittedName>
</protein>
<dbReference type="STRING" id="1276227.SCHRY_v1c05450"/>
<feature type="transmembrane region" description="Helical" evidence="9">
    <location>
        <begin position="520"/>
        <end position="547"/>
    </location>
</feature>
<dbReference type="HOGENOM" id="CLU_292197_0_0_14"/>
<feature type="transmembrane region" description="Helical" evidence="9">
    <location>
        <begin position="824"/>
        <end position="843"/>
    </location>
</feature>
<evidence type="ECO:0000259" key="10">
    <source>
        <dbReference type="Pfam" id="PF02355"/>
    </source>
</evidence>
<gene>
    <name evidence="11" type="primary">secDF</name>
    <name evidence="11" type="ORF">SCHRY_v1c05450</name>
</gene>
<sequence length="1041" mass="117219">MQQVERTKKTKKNSTDKKKINKLIARISILVLFVIAIIVGAFFSADNFRYKYQTGIAYSGGYQVQVDVYDHSVTNPDPNTPNGDSEKGLELLKAKLDPLNNSNLYLQTLGKHSVEVMIGKNNFTNFNDLINNIQRLGAIYLTDSKGTDLLVKDNERTPLSDVISGSTTGVDQTRNPVITLQIKDQVKWNEIINSLTPEEGSAQPLYIWTDIGQFIDDLRRDSDNIEIIRTAFNQLNLSSNNDVYRIFNFEYYDAGTSMTKRDNLLTTSLFGANLVEVMKSEKFAFVDVKQNDLIIDPNDKTAISNIYIDPIRPKLKQIIDYSTKLTDKYKKYLINWDSIVKGVGAGANSNTIQTTTATEAKQISNLINGGLSGYAFLISGYREIDPVVTQPIFIASMVILAVLTLAIFVYLIVYYRLFGFIGVLTLAFTIILTLYFSSLLGVQISPESISALIIAFGIGLEGNLLFYSRYKRERYENGVPYEPAVKIANKQTIALFVDAVVVLIILGLSLFWVGTNNIKSFATILLVNLIIAVVMVFAVARLLYWIVIKLRWQEKFKWLDIPQYAFKKLISKNKKTGHANHSDDKLLATATATVVDVGTPENLGDDSTDTPIIDSRKKAKDAIKLKDRFYHFSKWTPIIGLILVLAAIIIGLTGVANFDSSIKKGTEITIGSEYWQDHNNEEQAKTDLAKHLNNIISEHKIKTKFTYNLYTIKRLNGTKVLVVSTNITGSNYARALLASIASYYGASAEDNGINMYQTNPIMEVKALIITVISFAIGILCIFVYTLFRLDWAQFVGIVLGSLFALAITVSIAIIFQILITFEMLIAFIAIFGFAMAIGTIIMARAKQNKRTVNNVEYEKFFNYMSKHHNTVKKIRNSPKQYVKDEIKALRLANPELKYSEFKHTFKVEIKAIKAQAVEIKKKNKKEIKAINKEFHQYDLSNNFLQKIANITIKQMFKHCLTLLIILGSLLLVLAAFSGSLFGFNLVIFLGIFFGMFATLLIGIPIWVSLEKYRALNKIRVKNYLDSKRVEIDEQIVKGIND</sequence>
<evidence type="ECO:0000256" key="8">
    <source>
        <dbReference type="ARBA" id="ARBA00023136"/>
    </source>
</evidence>
<dbReference type="KEGG" id="scr:SCHRY_v1c05450"/>
<proteinExistence type="predicted"/>
<keyword evidence="5" id="KW-0653">Protein transport</keyword>
<feature type="transmembrane region" description="Helical" evidence="9">
    <location>
        <begin position="392"/>
        <end position="413"/>
    </location>
</feature>
<dbReference type="Gene3D" id="1.20.1640.10">
    <property type="entry name" value="Multidrug efflux transporter AcrB transmembrane domain"/>
    <property type="match status" value="2"/>
</dbReference>
<dbReference type="GO" id="GO:0005886">
    <property type="term" value="C:plasma membrane"/>
    <property type="evidence" value="ECO:0007669"/>
    <property type="project" value="UniProtKB-SubCell"/>
</dbReference>
<feature type="transmembrane region" description="Helical" evidence="9">
    <location>
        <begin position="766"/>
        <end position="787"/>
    </location>
</feature>
<evidence type="ECO:0000313" key="12">
    <source>
        <dbReference type="Proteomes" id="UP000013964"/>
    </source>
</evidence>
<feature type="transmembrane region" description="Helical" evidence="9">
    <location>
        <begin position="635"/>
        <end position="656"/>
    </location>
</feature>